<organism evidence="4 5">
    <name type="scientific">Pseudomonas putida</name>
    <name type="common">Arthrobacter siderocapsulatus</name>
    <dbReference type="NCBI Taxonomy" id="303"/>
    <lineage>
        <taxon>Bacteria</taxon>
        <taxon>Pseudomonadati</taxon>
        <taxon>Pseudomonadota</taxon>
        <taxon>Gammaproteobacteria</taxon>
        <taxon>Pseudomonadales</taxon>
        <taxon>Pseudomonadaceae</taxon>
        <taxon>Pseudomonas</taxon>
    </lineage>
</organism>
<dbReference type="InterPro" id="IPR046673">
    <property type="entry name" value="ToxA_N"/>
</dbReference>
<gene>
    <name evidence="4" type="ORF">BGP84_19820</name>
</gene>
<comment type="caution">
    <text evidence="4">The sequence shown here is derived from an EMBL/GenBank/DDBJ whole genome shotgun (WGS) entry which is preliminary data.</text>
</comment>
<evidence type="ECO:0000256" key="1">
    <source>
        <dbReference type="SAM" id="Coils"/>
    </source>
</evidence>
<proteinExistence type="predicted"/>
<name>A0A2S3WUN7_PSEPU</name>
<dbReference type="Pfam" id="PF20178">
    <property type="entry name" value="ToxA_N"/>
    <property type="match status" value="2"/>
</dbReference>
<reference evidence="4 5" key="1">
    <citation type="submission" date="2016-08" db="EMBL/GenBank/DDBJ databases">
        <authorList>
            <person name="Seilhamer J.J."/>
        </authorList>
    </citation>
    <scope>NUCLEOTIDE SEQUENCE [LARGE SCALE GENOMIC DNA]</scope>
    <source>
        <strain evidence="4 5">KH-21-114</strain>
    </source>
</reference>
<dbReference type="EMBL" id="MINH01000021">
    <property type="protein sequence ID" value="POG05142.1"/>
    <property type="molecule type" value="Genomic_DNA"/>
</dbReference>
<reference evidence="4 5" key="2">
    <citation type="submission" date="2018-03" db="EMBL/GenBank/DDBJ databases">
        <title>Draft genome of Pseudomonas putida strain KH-21-114.</title>
        <authorList>
            <person name="Yoshizawa S."/>
            <person name="Khan N.H."/>
            <person name="Nishimura M."/>
            <person name="Chiura H.X."/>
            <person name="Ogura Y."/>
            <person name="Hayashi T."/>
            <person name="Kogure K."/>
        </authorList>
    </citation>
    <scope>NUCLEOTIDE SEQUENCE [LARGE SCALE GENOMIC DNA]</scope>
    <source>
        <strain evidence="4 5">KH-21-114</strain>
    </source>
</reference>
<feature type="compositionally biased region" description="Basic and acidic residues" evidence="2">
    <location>
        <begin position="1558"/>
        <end position="1572"/>
    </location>
</feature>
<feature type="domain" description="Dermonecrotic toxin N-terminal" evidence="3">
    <location>
        <begin position="445"/>
        <end position="557"/>
    </location>
</feature>
<accession>A0A2S3WUN7</accession>
<sequence>MFMPPSKAPLAVTLETLDLAGRVSHDHQLPGMGNLLAAARRTLTPAARQLRNLLSQAPNLHQTVRNALQANLQISPDACGLRHADSQVTLLTFAARLLASPVFANPFAHWSTWGFDESTAHAQMTAAQWATHLIPIVNAAKLHTPLNYWGGRMPGTDISRQTHAVNLLRLHFNCSLDIAYGRGALSINSWQQGRQPSPRHAQLQWRLATGRTLTSTAALVIAPAPGQAHWLIYIPGTLNSVQQFVNLKSLRDWIYQNRFRFWSDPRDQITAGTRDDVLVTEVQGDGISLFMEQTLRQHQEIIDHYLLEACRQSETDPLEWTALQAWENERGEMVPKALDPTVEAAIDEVITKDAALPEEEVHFACLEQHLPTGWRQRLVERQETLLEQYLGSDLKLTSDKVSLLRERQALLDQLQDAHDTYLLELPDPVTSTDLQQRVGAVTRIEQIADGLCQALLKEARLQHTLSDLSASHLDWIERLVERPEASLQRPVQASTLELVSVDRKWQLRGYMTFRAIPKDDEEAEDQTVLLYRPGLRGGLMAFEDESALARRLLATLQGAWPDALLESTQPADEMQILQALSDSPSVTFTHVPVSSHFMQHCVQAIAAGLPADTSREQARQRLCISENRARAVALARFAEQNRSSHIHEQLSALRHLDANQLTALSAQTDALKDALCASSELLKLSLPSRKHFAQLRLNAHLRREFSRQSLPHITLDIADSVTIRREVTGQSALGGAGSREVPVFSTSRSEVTLASFMLWALDDQRRLRLNNANVRFEPAADLSLQRTLTPAYLADLIQQLDIAGSYEKRITQTYLGFEHESDWQVQWRQETLRTPYEIRLQLLATSRPTSLAADGQQLLETFCSEQLDAVTSRTIKYHSVMLKPGTAANGSSDSVGLSGIYLIEGAAGPVLLYMPDAPNGKVISQYPSPTAACQALQDMALDSKMAQYLATQSQSGNPDHLESYINTALQQNFQGFIEPGPTRSESLPTHECRQEMGEHIRKHRATSRSQDDLALAEPEIAIRHLFLGLRIAFGILPGVGTAMALYDGWHASFAAVRAFEHGQQEEGLQHLVSLLQSLTDAMMSLVPLAATPGNPAVAARLLTQQRQRLDPLRPLPAIRKAPLSPFVGYEAELPTGPMLPSTLPQGAGVFEHVATRQRYISRNGTWYTVEWDPAYLTWRLKPQGTRSYRQPVRLSEQGIWETPGRLSGLLVDNGLEGGGGALTTLYNQGVAFWRQAIRRQPRQLTGMDLAHDINDELKRIRTRMGAKQADYRMAVHAVAEGAQPSDSQRAAIVSARKQLSDELNRNIEFNARSIARLREQRATLSRADYSRFTALCEANISEMSVLDMRLASARLTFAAAQVELAAAAIQALPAPSAPVAVVKPLTLASLRANQEMIETLQEIERLAIRHQARLIHLQGNARAEYLKLAESTGLTLDVDSARLVRASILSTTLFNESAVEHSLLSSFMDHFHEQGVALRSTLFSHLKLPRAGLSRAQERTFLSSAQNRYARYLSHLTAWEDNFHDLLSPNETRAFRQLMRQLMDDIEEHLGRTTAGRHRPDIQPDRGPSRPRLFETVEGPLIGEAFSERGQPRMRINQPNSDRLHTVYAKDDAGRWRLSTAERAAPTQSLSNLVDAANARLDDVARQQARLRRYQTADAVPLDLEDIAQGHAQQLRFIADRVRQKAGRSIIPEHTALSQRLEAAAEQMQDLGRQLRIAQTKATRKPTVGYLEYLVEQHEVEVAWSRTLKPKLDHKGKPIEYLEEYRINDLGTGQPLWYAHFHFRQKPAQGFSRLEAGHLKLASERDLGTGAWRGSMSETQASRLFANLRPAG</sequence>
<feature type="coiled-coil region" evidence="1">
    <location>
        <begin position="1694"/>
        <end position="1721"/>
    </location>
</feature>
<evidence type="ECO:0000256" key="2">
    <source>
        <dbReference type="SAM" id="MobiDB-lite"/>
    </source>
</evidence>
<evidence type="ECO:0000259" key="3">
    <source>
        <dbReference type="Pfam" id="PF20178"/>
    </source>
</evidence>
<dbReference type="Proteomes" id="UP000237230">
    <property type="component" value="Unassembled WGS sequence"/>
</dbReference>
<keyword evidence="1" id="KW-0175">Coiled coil</keyword>
<protein>
    <recommendedName>
        <fullName evidence="3">Dermonecrotic toxin N-terminal domain-containing protein</fullName>
    </recommendedName>
</protein>
<evidence type="ECO:0000313" key="4">
    <source>
        <dbReference type="EMBL" id="POG05142.1"/>
    </source>
</evidence>
<feature type="region of interest" description="Disordered" evidence="2">
    <location>
        <begin position="1551"/>
        <end position="1572"/>
    </location>
</feature>
<feature type="domain" description="Dermonecrotic toxin N-terminal" evidence="3">
    <location>
        <begin position="685"/>
        <end position="951"/>
    </location>
</feature>
<evidence type="ECO:0000313" key="5">
    <source>
        <dbReference type="Proteomes" id="UP000237230"/>
    </source>
</evidence>